<feature type="chain" id="PRO_5036263426" evidence="1">
    <location>
        <begin position="25"/>
        <end position="541"/>
    </location>
</feature>
<dbReference type="RefSeq" id="WP_119132632.1">
    <property type="nucleotide sequence ID" value="NZ_LR861803.1"/>
</dbReference>
<accession>A0A8E4EVT4</accession>
<dbReference type="Gene3D" id="3.40.50.1820">
    <property type="entry name" value="alpha/beta hydrolase"/>
    <property type="match status" value="1"/>
</dbReference>
<feature type="signal peptide" evidence="1">
    <location>
        <begin position="1"/>
        <end position="24"/>
    </location>
</feature>
<dbReference type="EMBL" id="LR824641">
    <property type="protein sequence ID" value="CAD0343560.1"/>
    <property type="molecule type" value="Genomic_DNA"/>
</dbReference>
<organism evidence="3 4">
    <name type="scientific">Xanthomonas euroxanthea</name>
    <dbReference type="NCBI Taxonomy" id="2259622"/>
    <lineage>
        <taxon>Bacteria</taxon>
        <taxon>Pseudomonadati</taxon>
        <taxon>Pseudomonadota</taxon>
        <taxon>Gammaproteobacteria</taxon>
        <taxon>Lysobacterales</taxon>
        <taxon>Lysobacteraceae</taxon>
        <taxon>Xanthomonas</taxon>
    </lineage>
</organism>
<dbReference type="SUPFAM" id="SSF53474">
    <property type="entry name" value="alpha/beta-Hydrolases"/>
    <property type="match status" value="1"/>
</dbReference>
<dbReference type="Proteomes" id="UP000515493">
    <property type="component" value="Chromosome"/>
</dbReference>
<evidence type="ECO:0000313" key="3">
    <source>
        <dbReference type="EMBL" id="CAD1797609.1"/>
    </source>
</evidence>
<name>A0A8E4EVT4_9XANT</name>
<dbReference type="InterPro" id="IPR029058">
    <property type="entry name" value="AB_hydrolase_fold"/>
</dbReference>
<sequence>MSLHRLVPRLGLAIGLLCACCAHAAAPAAAHRLLRVTLDGASDQPVSGRLLVFATLAKDAQAAAKDGKDGKAGKVEEVDVSPFRPTAVAVAAQEVTALAPGASVEIDLDNIAFPSGFSALPAGEYLFQAVLDPDHSYGYSGRDGGDLLSEVTAVTPGKGKPLPTLKLSRQVPVSDDPWQVSPRAPQAIRDAIPEARLHSADASLVSPALSAFWGRPVSLRARVLTPPGYDAKAAARYPTVYVTHGFGGNYNRLAGSIAAAWSAMAARQMPPMIWVFLDQSTPTGTHEFADSVNNGPWGTALTEELIPALERQYKMDGNARGRFLNGHSSGGWATLWLQTRYPKLFGGTWSTSPDSSDFHDFTGPDLYAPNANVYRRPDGSQFPLIRDQGKVVADLETFAKLERVLGPYGGQLTSFEWVFSPRGPDGRPLPMFDRDTGKVDPAVVAYWRTHYDIAARVAAQWPTLKPDLDGKIHLIVGTADTFYLDGAARKFQAVLDGLGAKSDFRYLEGRSHFDLYKEGEDSNALMKKIAWEMYAVARPKQ</sequence>
<reference evidence="3 4" key="1">
    <citation type="submission" date="2020-07" db="EMBL/GenBank/DDBJ databases">
        <authorList>
            <person name="Teixeira M."/>
        </authorList>
    </citation>
    <scope>NUCLEOTIDE SEQUENCE [LARGE SCALE GENOMIC DNA]</scope>
    <source>
        <strain evidence="3">1</strain>
        <strain evidence="2">Xanthomonas sp. CPBF 367</strain>
    </source>
</reference>
<dbReference type="AlphaFoldDB" id="A0A8E4EVT4"/>
<dbReference type="PROSITE" id="PS51257">
    <property type="entry name" value="PROKAR_LIPOPROTEIN"/>
    <property type="match status" value="1"/>
</dbReference>
<evidence type="ECO:0000256" key="1">
    <source>
        <dbReference type="SAM" id="SignalP"/>
    </source>
</evidence>
<dbReference type="PANTHER" id="PTHR48098:SF3">
    <property type="entry name" value="IRON(III) ENTEROBACTIN ESTERASE"/>
    <property type="match status" value="1"/>
</dbReference>
<evidence type="ECO:0000313" key="2">
    <source>
        <dbReference type="EMBL" id="CAD0343560.1"/>
    </source>
</evidence>
<dbReference type="InterPro" id="IPR050583">
    <property type="entry name" value="Mycobacterial_A85_antigen"/>
</dbReference>
<evidence type="ECO:0000313" key="4">
    <source>
        <dbReference type="Proteomes" id="UP000515493"/>
    </source>
</evidence>
<dbReference type="GeneID" id="79391347"/>
<keyword evidence="1" id="KW-0732">Signal</keyword>
<dbReference type="PANTHER" id="PTHR48098">
    <property type="entry name" value="ENTEROCHELIN ESTERASE-RELATED"/>
    <property type="match status" value="1"/>
</dbReference>
<proteinExistence type="predicted"/>
<dbReference type="KEGG" id="xeu:XSP_004054"/>
<protein>
    <submittedName>
        <fullName evidence="3">Enterochelin esterase</fullName>
    </submittedName>
</protein>
<dbReference type="EMBL" id="LR861803">
    <property type="protein sequence ID" value="CAD1797609.1"/>
    <property type="molecule type" value="Genomic_DNA"/>
</dbReference>
<gene>
    <name evidence="3" type="ORF">XSP_004054</name>
</gene>
<dbReference type="InterPro" id="IPR000801">
    <property type="entry name" value="Esterase-like"/>
</dbReference>
<dbReference type="Pfam" id="PF00756">
    <property type="entry name" value="Esterase"/>
    <property type="match status" value="1"/>
</dbReference>